<keyword evidence="4 6" id="KW-1015">Disulfide bond</keyword>
<evidence type="ECO:0000256" key="6">
    <source>
        <dbReference type="HAMAP-Rule" id="MF_00269"/>
    </source>
</evidence>
<feature type="active site" description="Cysteine sulfenic acid (-SOH) intermediate" evidence="6">
    <location>
        <position position="60"/>
    </location>
</feature>
<dbReference type="RefSeq" id="WP_115291422.1">
    <property type="nucleotide sequence ID" value="NZ_UGUU01000001.1"/>
</dbReference>
<name>A0A379IUT3_ECTME</name>
<dbReference type="Pfam" id="PF08534">
    <property type="entry name" value="Redoxin"/>
    <property type="match status" value="1"/>
</dbReference>
<gene>
    <name evidence="8" type="primary">tpx_1</name>
    <name evidence="6" type="synonym">tpx</name>
    <name evidence="8" type="ORF">NCTC10899_02660</name>
</gene>
<dbReference type="Proteomes" id="UP000254260">
    <property type="component" value="Unassembled WGS sequence"/>
</dbReference>
<evidence type="ECO:0000256" key="3">
    <source>
        <dbReference type="ARBA" id="ARBA00023002"/>
    </source>
</evidence>
<keyword evidence="5 6" id="KW-0676">Redox-active center</keyword>
<evidence type="ECO:0000259" key="7">
    <source>
        <dbReference type="PROSITE" id="PS51352"/>
    </source>
</evidence>
<dbReference type="EC" id="1.11.1.24" evidence="6"/>
<evidence type="ECO:0000313" key="9">
    <source>
        <dbReference type="Proteomes" id="UP000254260"/>
    </source>
</evidence>
<keyword evidence="3 6" id="KW-0560">Oxidoreductase</keyword>
<dbReference type="SUPFAM" id="SSF52833">
    <property type="entry name" value="Thioredoxin-like"/>
    <property type="match status" value="1"/>
</dbReference>
<comment type="similarity">
    <text evidence="6">Belongs to the peroxiredoxin family. Tpx subfamily.</text>
</comment>
<dbReference type="InterPro" id="IPR013740">
    <property type="entry name" value="Redoxin"/>
</dbReference>
<dbReference type="InterPro" id="IPR013766">
    <property type="entry name" value="Thioredoxin_domain"/>
</dbReference>
<dbReference type="CDD" id="cd03014">
    <property type="entry name" value="PRX_Atyp2cys"/>
    <property type="match status" value="1"/>
</dbReference>
<evidence type="ECO:0000256" key="2">
    <source>
        <dbReference type="ARBA" id="ARBA00022862"/>
    </source>
</evidence>
<comment type="function">
    <text evidence="6">Thiol-specific peroxidase that catalyzes the reduction of hydrogen peroxide and organic hydroperoxides to water and alcohols, respectively. Plays a role in cell protection against oxidative stress by detoxifying peroxides.</text>
</comment>
<comment type="miscellaneous">
    <text evidence="6">The active site is a conserved redox-active cysteine residue, the peroxidatic cysteine (C(P)), which makes the nucleophilic attack on the peroxide substrate. The peroxide oxidizes the C(P)-SH to cysteine sulfenic acid (C(P)-SOH), which then reacts with another cysteine residue, the resolving cysteine (C(R)), to form a disulfide bridge. The disulfide is subsequently reduced by an appropriate electron donor to complete the catalytic cycle. In this atypical 2-Cys peroxiredoxin, C(R) is present in the same subunit to form an intramolecular disulfide. The disulfide is subsequently reduced by thioredoxin.</text>
</comment>
<keyword evidence="1 6" id="KW-0575">Peroxidase</keyword>
<dbReference type="InterPro" id="IPR036249">
    <property type="entry name" value="Thioredoxin-like_sf"/>
</dbReference>
<evidence type="ECO:0000256" key="4">
    <source>
        <dbReference type="ARBA" id="ARBA00023157"/>
    </source>
</evidence>
<dbReference type="PROSITE" id="PS01265">
    <property type="entry name" value="TPX"/>
    <property type="match status" value="1"/>
</dbReference>
<organism evidence="8 9">
    <name type="scientific">Ectopseudomonas mendocina</name>
    <name type="common">Pseudomonas mendocina</name>
    <dbReference type="NCBI Taxonomy" id="300"/>
    <lineage>
        <taxon>Bacteria</taxon>
        <taxon>Pseudomonadati</taxon>
        <taxon>Pseudomonadota</taxon>
        <taxon>Gammaproteobacteria</taxon>
        <taxon>Pseudomonadales</taxon>
        <taxon>Pseudomonadaceae</taxon>
        <taxon>Ectopseudomonas</taxon>
    </lineage>
</organism>
<dbReference type="HAMAP" id="MF_00269">
    <property type="entry name" value="Tpx"/>
    <property type="match status" value="1"/>
</dbReference>
<protein>
    <recommendedName>
        <fullName evidence="6">Thiol peroxidase</fullName>
        <shortName evidence="6">Tpx</shortName>
        <ecNumber evidence="6">1.11.1.24</ecNumber>
    </recommendedName>
    <alternativeName>
        <fullName evidence="6">Peroxiredoxin tpx</fullName>
        <shortName evidence="6">Prx</shortName>
    </alternativeName>
    <alternativeName>
        <fullName evidence="6">Thioredoxin peroxidase</fullName>
    </alternativeName>
    <alternativeName>
        <fullName evidence="6">Thioredoxin-dependent peroxiredoxin</fullName>
    </alternativeName>
</protein>
<evidence type="ECO:0000256" key="5">
    <source>
        <dbReference type="ARBA" id="ARBA00023284"/>
    </source>
</evidence>
<dbReference type="Gene3D" id="3.40.30.10">
    <property type="entry name" value="Glutaredoxin"/>
    <property type="match status" value="1"/>
</dbReference>
<feature type="domain" description="Thioredoxin" evidence="7">
    <location>
        <begin position="18"/>
        <end position="167"/>
    </location>
</feature>
<proteinExistence type="inferred from homology"/>
<evidence type="ECO:0000313" key="8">
    <source>
        <dbReference type="EMBL" id="SUD39831.1"/>
    </source>
</evidence>
<dbReference type="EMBL" id="UGUU01000001">
    <property type="protein sequence ID" value="SUD39831.1"/>
    <property type="molecule type" value="Genomic_DNA"/>
</dbReference>
<dbReference type="GO" id="GO:0008379">
    <property type="term" value="F:thioredoxin peroxidase activity"/>
    <property type="evidence" value="ECO:0007669"/>
    <property type="project" value="UniProtKB-UniRule"/>
</dbReference>
<dbReference type="InterPro" id="IPR050455">
    <property type="entry name" value="Tpx_Peroxidase_subfamily"/>
</dbReference>
<comment type="catalytic activity">
    <reaction evidence="6">
        <text>a hydroperoxide + [thioredoxin]-dithiol = an alcohol + [thioredoxin]-disulfide + H2O</text>
        <dbReference type="Rhea" id="RHEA:62620"/>
        <dbReference type="Rhea" id="RHEA-COMP:10698"/>
        <dbReference type="Rhea" id="RHEA-COMP:10700"/>
        <dbReference type="ChEBI" id="CHEBI:15377"/>
        <dbReference type="ChEBI" id="CHEBI:29950"/>
        <dbReference type="ChEBI" id="CHEBI:30879"/>
        <dbReference type="ChEBI" id="CHEBI:35924"/>
        <dbReference type="ChEBI" id="CHEBI:50058"/>
        <dbReference type="EC" id="1.11.1.24"/>
    </reaction>
</comment>
<dbReference type="InterPro" id="IPR018219">
    <property type="entry name" value="Tpx_CS"/>
</dbReference>
<dbReference type="AlphaFoldDB" id="A0A379IUT3"/>
<evidence type="ECO:0000256" key="1">
    <source>
        <dbReference type="ARBA" id="ARBA00022559"/>
    </source>
</evidence>
<dbReference type="PANTHER" id="PTHR43110">
    <property type="entry name" value="THIOL PEROXIDASE"/>
    <property type="match status" value="1"/>
</dbReference>
<dbReference type="PROSITE" id="PS51352">
    <property type="entry name" value="THIOREDOXIN_2"/>
    <property type="match status" value="1"/>
</dbReference>
<reference evidence="8 9" key="1">
    <citation type="submission" date="2018-06" db="EMBL/GenBank/DDBJ databases">
        <authorList>
            <consortium name="Pathogen Informatics"/>
            <person name="Doyle S."/>
        </authorList>
    </citation>
    <scope>NUCLEOTIDE SEQUENCE [LARGE SCALE GENOMIC DNA]</scope>
    <source>
        <strain evidence="8 9">NCTC10899</strain>
    </source>
</reference>
<dbReference type="OrthoDB" id="9781543at2"/>
<accession>A0A379IUT3</accession>
<dbReference type="NCBIfam" id="NF001808">
    <property type="entry name" value="PRK00522.1"/>
    <property type="match status" value="1"/>
</dbReference>
<sequence length="167" mass="18243">MSYVVHKGKVVRISGHLPQVGQQAPDFCLVGSDLSDYTLASFAGKRKVLNIFPSIDTPTCATSVRKFNSEASKLENTVVLCISADLPFAHKRFCVIEGLDQVINLSTLRDRDFLENYGVAIADGPRVGLATRAVVVLDEQNRVLHWELVAEVGNEPNYTAVIEALNG</sequence>
<dbReference type="PANTHER" id="PTHR43110:SF1">
    <property type="entry name" value="THIOL PEROXIDASE"/>
    <property type="match status" value="1"/>
</dbReference>
<feature type="disulfide bond" description="Redox-active" evidence="6">
    <location>
        <begin position="60"/>
        <end position="94"/>
    </location>
</feature>
<dbReference type="InterPro" id="IPR002065">
    <property type="entry name" value="TPX"/>
</dbReference>
<comment type="subunit">
    <text evidence="6">Homodimer.</text>
</comment>
<keyword evidence="2 6" id="KW-0049">Antioxidant</keyword>